<evidence type="ECO:0000313" key="2">
    <source>
        <dbReference type="Proteomes" id="UP000583387"/>
    </source>
</evidence>
<accession>A0A7U7I8D1</accession>
<comment type="caution">
    <text evidence="1">The sequence shown here is derived from an EMBL/GenBank/DDBJ whole genome shotgun (WGS) entry which is preliminary data.</text>
</comment>
<protein>
    <submittedName>
        <fullName evidence="1">Uncharacterized protein</fullName>
    </submittedName>
</protein>
<gene>
    <name evidence="1" type="ORF">PSEWESI4_01470</name>
</gene>
<proteinExistence type="predicted"/>
<keyword evidence="2" id="KW-1185">Reference proteome</keyword>
<name>A0A7U7I8D1_9GAMM</name>
<dbReference type="Proteomes" id="UP000583387">
    <property type="component" value="Unassembled WGS sequence"/>
</dbReference>
<reference evidence="1 2" key="1">
    <citation type="submission" date="2020-08" db="EMBL/GenBank/DDBJ databases">
        <authorList>
            <person name="Criscuolo A."/>
        </authorList>
    </citation>
    <scope>NUCLEOTIDE SEQUENCE [LARGE SCALE GENOMIC DNA]</scope>
    <source>
        <strain evidence="1">CIP111764</strain>
    </source>
</reference>
<organism evidence="1 2">
    <name type="scientific">Zestomonas carbonaria</name>
    <dbReference type="NCBI Taxonomy" id="2762745"/>
    <lineage>
        <taxon>Bacteria</taxon>
        <taxon>Pseudomonadati</taxon>
        <taxon>Pseudomonadota</taxon>
        <taxon>Gammaproteobacteria</taxon>
        <taxon>Pseudomonadales</taxon>
        <taxon>Pseudomonadaceae</taxon>
        <taxon>Zestomonas</taxon>
    </lineage>
</organism>
<evidence type="ECO:0000313" key="1">
    <source>
        <dbReference type="EMBL" id="CAD5107199.1"/>
    </source>
</evidence>
<dbReference type="AlphaFoldDB" id="A0A7U7I8D1"/>
<dbReference type="RefSeq" id="WP_187670550.1">
    <property type="nucleotide sequence ID" value="NZ_CAJFCI010000031.1"/>
</dbReference>
<sequence>MATDTSIDVSVRMDSDGYKTATVRGKRASCTYNPEIAVERLGDKLFPEYHITIERLPCVAVGRMHSKWRITPGAPLNAAENI</sequence>
<dbReference type="EMBL" id="CAJFCI010000031">
    <property type="protein sequence ID" value="CAD5107199.1"/>
    <property type="molecule type" value="Genomic_DNA"/>
</dbReference>